<organism evidence="1 2">
    <name type="scientific">Bacillus amyloliquefaciens (strain Y2)</name>
    <name type="common">Bacillus amyloliquefaciens subsp. plantarum (strain B9601-Y2)</name>
    <dbReference type="NCBI Taxonomy" id="1155777"/>
    <lineage>
        <taxon>Bacteria</taxon>
        <taxon>Bacillati</taxon>
        <taxon>Bacillota</taxon>
        <taxon>Bacilli</taxon>
        <taxon>Bacillales</taxon>
        <taxon>Bacillaceae</taxon>
        <taxon>Bacillus</taxon>
        <taxon>Bacillus amyloliquefaciens group</taxon>
    </lineage>
</organism>
<dbReference type="HOGENOM" id="CLU_3422716_0_0_9"/>
<proteinExistence type="predicted"/>
<gene>
    <name evidence="1" type="ORF">MUS_4074</name>
</gene>
<reference evidence="1 2" key="1">
    <citation type="journal article" date="2012" name="J. Biotechnol.">
        <title>Genome sequence of the plant growth promoting strain Bacillus amyloliquefaciens subsp. plantarum B9601-Y2 and expression of mersacidin and other secondary metabolites.</title>
        <authorList>
            <person name="He P."/>
            <person name="Hao K."/>
            <person name="Blom J."/>
            <person name="Ruckert C."/>
            <person name="Vater J."/>
            <person name="Mao Z."/>
            <person name="Wu Y."/>
            <person name="Hou M."/>
            <person name="He P."/>
            <person name="He Y."/>
            <person name="Borriss R."/>
        </authorList>
    </citation>
    <scope>NUCLEOTIDE SEQUENCE [LARGE SCALE GENOMIC DNA]</scope>
    <source>
        <strain evidence="1">Y2</strain>
    </source>
</reference>
<evidence type="ECO:0000313" key="2">
    <source>
        <dbReference type="Proteomes" id="UP000002878"/>
    </source>
</evidence>
<sequence>MPLSFSFHCNKSPPSCVTGGLLL</sequence>
<dbReference type="AlphaFoldDB" id="I2CB96"/>
<evidence type="ECO:0000313" key="1">
    <source>
        <dbReference type="EMBL" id="AFJ63920.1"/>
    </source>
</evidence>
<dbReference type="Proteomes" id="UP000002878">
    <property type="component" value="Chromosome"/>
</dbReference>
<dbReference type="KEGG" id="bqy:MUS_4074"/>
<protein>
    <submittedName>
        <fullName evidence="1">Uncharacterized protein</fullName>
    </submittedName>
</protein>
<name>I2CB96_BACAY</name>
<dbReference type="EMBL" id="CP003332">
    <property type="protein sequence ID" value="AFJ63920.1"/>
    <property type="molecule type" value="Genomic_DNA"/>
</dbReference>
<accession>I2CB96</accession>